<dbReference type="EMBL" id="KB870809">
    <property type="protein sequence ID" value="EOA25390.1"/>
    <property type="molecule type" value="Genomic_DNA"/>
</dbReference>
<keyword evidence="1" id="KW-0812">Transmembrane</keyword>
<keyword evidence="3" id="KW-1185">Reference proteome</keyword>
<feature type="transmembrane region" description="Helical" evidence="1">
    <location>
        <begin position="57"/>
        <end position="77"/>
    </location>
</feature>
<name>R0HJJ3_9BRAS</name>
<organism evidence="2 3">
    <name type="scientific">Capsella rubella</name>
    <dbReference type="NCBI Taxonomy" id="81985"/>
    <lineage>
        <taxon>Eukaryota</taxon>
        <taxon>Viridiplantae</taxon>
        <taxon>Streptophyta</taxon>
        <taxon>Embryophyta</taxon>
        <taxon>Tracheophyta</taxon>
        <taxon>Spermatophyta</taxon>
        <taxon>Magnoliopsida</taxon>
        <taxon>eudicotyledons</taxon>
        <taxon>Gunneridae</taxon>
        <taxon>Pentapetalae</taxon>
        <taxon>rosids</taxon>
        <taxon>malvids</taxon>
        <taxon>Brassicales</taxon>
        <taxon>Brassicaceae</taxon>
        <taxon>Camelineae</taxon>
        <taxon>Capsella</taxon>
    </lineage>
</organism>
<accession>R0HJJ3</accession>
<evidence type="ECO:0000313" key="2">
    <source>
        <dbReference type="EMBL" id="EOA25390.1"/>
    </source>
</evidence>
<gene>
    <name evidence="2" type="ORF">CARUB_v10018722mg</name>
</gene>
<sequence length="78" mass="8579">PVVVCLDSDRHFCGGKSQDRLVFMVCSWQLVASWVFVHGGQRHSSIGGQLRVAASPVMVMAIPYPFAFVPFASSLFCF</sequence>
<dbReference type="Proteomes" id="UP000029121">
    <property type="component" value="Unassembled WGS sequence"/>
</dbReference>
<dbReference type="AlphaFoldDB" id="R0HJJ3"/>
<dbReference type="KEGG" id="crb:17884889"/>
<feature type="non-terminal residue" evidence="2">
    <location>
        <position position="1"/>
    </location>
</feature>
<evidence type="ECO:0000313" key="3">
    <source>
        <dbReference type="Proteomes" id="UP000029121"/>
    </source>
</evidence>
<keyword evidence="1" id="KW-0472">Membrane</keyword>
<reference evidence="3" key="1">
    <citation type="journal article" date="2013" name="Nat. Genet.">
        <title>The Capsella rubella genome and the genomic consequences of rapid mating system evolution.</title>
        <authorList>
            <person name="Slotte T."/>
            <person name="Hazzouri K.M."/>
            <person name="Agren J.A."/>
            <person name="Koenig D."/>
            <person name="Maumus F."/>
            <person name="Guo Y.L."/>
            <person name="Steige K."/>
            <person name="Platts A.E."/>
            <person name="Escobar J.S."/>
            <person name="Newman L.K."/>
            <person name="Wang W."/>
            <person name="Mandakova T."/>
            <person name="Vello E."/>
            <person name="Smith L.M."/>
            <person name="Henz S.R."/>
            <person name="Steffen J."/>
            <person name="Takuno S."/>
            <person name="Brandvain Y."/>
            <person name="Coop G."/>
            <person name="Andolfatto P."/>
            <person name="Hu T.T."/>
            <person name="Blanchette M."/>
            <person name="Clark R.M."/>
            <person name="Quesneville H."/>
            <person name="Nordborg M."/>
            <person name="Gaut B.S."/>
            <person name="Lysak M.A."/>
            <person name="Jenkins J."/>
            <person name="Grimwood J."/>
            <person name="Chapman J."/>
            <person name="Prochnik S."/>
            <person name="Shu S."/>
            <person name="Rokhsar D."/>
            <person name="Schmutz J."/>
            <person name="Weigel D."/>
            <person name="Wright S.I."/>
        </authorList>
    </citation>
    <scope>NUCLEOTIDE SEQUENCE [LARGE SCALE GENOMIC DNA]</scope>
    <source>
        <strain evidence="3">cv. Monte Gargano</strain>
    </source>
</reference>
<protein>
    <submittedName>
        <fullName evidence="2">Uncharacterized protein</fullName>
    </submittedName>
</protein>
<proteinExistence type="predicted"/>
<evidence type="ECO:0000256" key="1">
    <source>
        <dbReference type="SAM" id="Phobius"/>
    </source>
</evidence>
<keyword evidence="1" id="KW-1133">Transmembrane helix</keyword>
<feature type="transmembrane region" description="Helical" evidence="1">
    <location>
        <begin position="21"/>
        <end position="37"/>
    </location>
</feature>